<dbReference type="PANTHER" id="PTHR42760">
    <property type="entry name" value="SHORT-CHAIN DEHYDROGENASES/REDUCTASES FAMILY MEMBER"/>
    <property type="match status" value="1"/>
</dbReference>
<gene>
    <name evidence="3" type="ORF">TWF696_001086</name>
</gene>
<dbReference type="InterPro" id="IPR036291">
    <property type="entry name" value="NAD(P)-bd_dom_sf"/>
</dbReference>
<evidence type="ECO:0000313" key="3">
    <source>
        <dbReference type="EMBL" id="KAK6359963.1"/>
    </source>
</evidence>
<keyword evidence="4" id="KW-1185">Reference proteome</keyword>
<evidence type="ECO:0000256" key="1">
    <source>
        <dbReference type="ARBA" id="ARBA00006484"/>
    </source>
</evidence>
<dbReference type="PRINTS" id="PR00081">
    <property type="entry name" value="GDHRDH"/>
</dbReference>
<dbReference type="AlphaFoldDB" id="A0AAV9VDT4"/>
<evidence type="ECO:0000256" key="2">
    <source>
        <dbReference type="ARBA" id="ARBA00023002"/>
    </source>
</evidence>
<sequence length="302" mass="33237">MATQIAQSPDGRINNLVNLRNWVTIHHDTYPAIDPLKADLNGKSVVITGASKGVGYATALSFARAGCSKIAISARSPLDRLASEIRDAALTAGRAEPTVLNMAVDVTSETDVRNFATQVAAEFTAVDILINNAGYLEEWTPFAETKPDEWWKTWEVNIRGLYLCSRYFLPLVLKSPTRTIINVSSNGAHVTSRGASAYQASKFAVCRLAEFMTNDHWDDGLVAIAVHPGSVMTELAKGMPAHMHAVLVDKVQLPADAMVWLGKERREWLRGRYVMTNWDVGELGAKREEIVKGDLLKFRLAV</sequence>
<dbReference type="EMBL" id="JAVHNQ010000001">
    <property type="protein sequence ID" value="KAK6359963.1"/>
    <property type="molecule type" value="Genomic_DNA"/>
</dbReference>
<reference evidence="3 4" key="1">
    <citation type="submission" date="2019-10" db="EMBL/GenBank/DDBJ databases">
        <authorList>
            <person name="Palmer J.M."/>
        </authorList>
    </citation>
    <scope>NUCLEOTIDE SEQUENCE [LARGE SCALE GENOMIC DNA]</scope>
    <source>
        <strain evidence="3 4">TWF696</strain>
    </source>
</reference>
<accession>A0AAV9VDT4</accession>
<dbReference type="Gene3D" id="3.40.50.720">
    <property type="entry name" value="NAD(P)-binding Rossmann-like Domain"/>
    <property type="match status" value="1"/>
</dbReference>
<keyword evidence="2" id="KW-0560">Oxidoreductase</keyword>
<name>A0AAV9VDT4_9PEZI</name>
<comment type="similarity">
    <text evidence="1">Belongs to the short-chain dehydrogenases/reductases (SDR) family.</text>
</comment>
<dbReference type="Proteomes" id="UP001375240">
    <property type="component" value="Unassembled WGS sequence"/>
</dbReference>
<dbReference type="CDD" id="cd05233">
    <property type="entry name" value="SDR_c"/>
    <property type="match status" value="1"/>
</dbReference>
<evidence type="ECO:0000313" key="4">
    <source>
        <dbReference type="Proteomes" id="UP001375240"/>
    </source>
</evidence>
<dbReference type="GO" id="GO:0016616">
    <property type="term" value="F:oxidoreductase activity, acting on the CH-OH group of donors, NAD or NADP as acceptor"/>
    <property type="evidence" value="ECO:0007669"/>
    <property type="project" value="TreeGrafter"/>
</dbReference>
<proteinExistence type="inferred from homology"/>
<dbReference type="InterPro" id="IPR002347">
    <property type="entry name" value="SDR_fam"/>
</dbReference>
<dbReference type="PANTHER" id="PTHR42760:SF37">
    <property type="entry name" value="CLAVALDEHYDE DEHYDROGENASE"/>
    <property type="match status" value="1"/>
</dbReference>
<protein>
    <submittedName>
        <fullName evidence="3">Uncharacterized protein</fullName>
    </submittedName>
</protein>
<organism evidence="3 4">
    <name type="scientific">Orbilia brochopaga</name>
    <dbReference type="NCBI Taxonomy" id="3140254"/>
    <lineage>
        <taxon>Eukaryota</taxon>
        <taxon>Fungi</taxon>
        <taxon>Dikarya</taxon>
        <taxon>Ascomycota</taxon>
        <taxon>Pezizomycotina</taxon>
        <taxon>Orbiliomycetes</taxon>
        <taxon>Orbiliales</taxon>
        <taxon>Orbiliaceae</taxon>
        <taxon>Orbilia</taxon>
    </lineage>
</organism>
<comment type="caution">
    <text evidence="3">The sequence shown here is derived from an EMBL/GenBank/DDBJ whole genome shotgun (WGS) entry which is preliminary data.</text>
</comment>
<dbReference type="Pfam" id="PF00106">
    <property type="entry name" value="adh_short"/>
    <property type="match status" value="1"/>
</dbReference>
<dbReference type="SUPFAM" id="SSF51735">
    <property type="entry name" value="NAD(P)-binding Rossmann-fold domains"/>
    <property type="match status" value="1"/>
</dbReference>